<protein>
    <submittedName>
        <fullName evidence="1">Restriction endonuclease</fullName>
    </submittedName>
</protein>
<evidence type="ECO:0000313" key="2">
    <source>
        <dbReference type="Proteomes" id="UP000292693"/>
    </source>
</evidence>
<dbReference type="InterPro" id="IPR007560">
    <property type="entry name" value="Restrct_endonuc_IV_Mrr"/>
</dbReference>
<keyword evidence="1" id="KW-0540">Nuclease</keyword>
<comment type="caution">
    <text evidence="1">The sequence shown here is derived from an EMBL/GenBank/DDBJ whole genome shotgun (WGS) entry which is preliminary data.</text>
</comment>
<proteinExistence type="predicted"/>
<accession>A0A126Y060</accession>
<reference evidence="1 2" key="1">
    <citation type="submission" date="2017-12" db="EMBL/GenBank/DDBJ databases">
        <title>Population genomics insights into the ecological differentiation and adaptive evolution in streptomycetes.</title>
        <authorList>
            <person name="Li Y."/>
            <person name="Huang Y."/>
        </authorList>
    </citation>
    <scope>NUCLEOTIDE SEQUENCE [LARGE SCALE GENOMIC DNA]</scope>
    <source>
        <strain evidence="1 2">NBRC 100770</strain>
    </source>
</reference>
<dbReference type="InterPro" id="IPR052906">
    <property type="entry name" value="Type_IV_Methyl-Rstrct_Enzyme"/>
</dbReference>
<sequence length="213" mass="23654">MRRKSEQLGMKILIGALPAAVAIPVARWLLINWWVLLTLALAAAGFGGVWLYRKAEHARWDRTRVNALRFNLPQIDALHHREFEYAVRDLLRRDGCSNARQVGGAGDNGADVIATDPYGRVWVIQRKHRRNGTSGSAIGVPDLQRVNGTARPLHGADVVAVVTNGRFTCRCPELAGALHMHLVDRRVLARWAAGPQPLWDLLPKIPPPRKPVT</sequence>
<gene>
    <name evidence="1" type="ORF">C0Q92_00040</name>
</gene>
<keyword evidence="1" id="KW-0378">Hydrolase</keyword>
<dbReference type="EMBL" id="PKLL01000001">
    <property type="protein sequence ID" value="RZE30263.1"/>
    <property type="molecule type" value="Genomic_DNA"/>
</dbReference>
<dbReference type="Proteomes" id="UP000292693">
    <property type="component" value="Unassembled WGS sequence"/>
</dbReference>
<dbReference type="GO" id="GO:0015666">
    <property type="term" value="F:restriction endodeoxyribonuclease activity"/>
    <property type="evidence" value="ECO:0007669"/>
    <property type="project" value="TreeGrafter"/>
</dbReference>
<keyword evidence="1" id="KW-0255">Endonuclease</keyword>
<dbReference type="SUPFAM" id="SSF52980">
    <property type="entry name" value="Restriction endonuclease-like"/>
    <property type="match status" value="1"/>
</dbReference>
<dbReference type="GO" id="GO:0009307">
    <property type="term" value="P:DNA restriction-modification system"/>
    <property type="evidence" value="ECO:0007669"/>
    <property type="project" value="InterPro"/>
</dbReference>
<dbReference type="InterPro" id="IPR011856">
    <property type="entry name" value="tRNA_endonuc-like_dom_sf"/>
</dbReference>
<dbReference type="GO" id="GO:0003677">
    <property type="term" value="F:DNA binding"/>
    <property type="evidence" value="ECO:0007669"/>
    <property type="project" value="InterPro"/>
</dbReference>
<name>A0A126Y060_9ACTN</name>
<dbReference type="PANTHER" id="PTHR30015">
    <property type="entry name" value="MRR RESTRICTION SYSTEM PROTEIN"/>
    <property type="match status" value="1"/>
</dbReference>
<evidence type="ECO:0000313" key="1">
    <source>
        <dbReference type="EMBL" id="RZE30263.1"/>
    </source>
</evidence>
<dbReference type="InterPro" id="IPR011335">
    <property type="entry name" value="Restrct_endonuc-II-like"/>
</dbReference>
<dbReference type="Gene3D" id="3.40.1350.10">
    <property type="match status" value="1"/>
</dbReference>
<organism evidence="1 2">
    <name type="scientific">Streptomyces albidoflavus</name>
    <dbReference type="NCBI Taxonomy" id="1886"/>
    <lineage>
        <taxon>Bacteria</taxon>
        <taxon>Bacillati</taxon>
        <taxon>Actinomycetota</taxon>
        <taxon>Actinomycetes</taxon>
        <taxon>Kitasatosporales</taxon>
        <taxon>Streptomycetaceae</taxon>
        <taxon>Streptomyces</taxon>
        <taxon>Streptomyces albidoflavus group</taxon>
    </lineage>
</organism>
<dbReference type="Pfam" id="PF04471">
    <property type="entry name" value="Mrr_cat"/>
    <property type="match status" value="1"/>
</dbReference>
<dbReference type="PANTHER" id="PTHR30015:SF6">
    <property type="entry name" value="SLL1429 PROTEIN"/>
    <property type="match status" value="1"/>
</dbReference>
<dbReference type="AlphaFoldDB" id="A0A126Y060"/>